<comment type="subunit">
    <text evidence="4">Homotetramer.</text>
</comment>
<keyword evidence="6" id="KW-0963">Cytoplasm</keyword>
<evidence type="ECO:0000256" key="4">
    <source>
        <dbReference type="ARBA" id="ARBA00011881"/>
    </source>
</evidence>
<dbReference type="InterPro" id="IPR002220">
    <property type="entry name" value="DapA-like"/>
</dbReference>
<dbReference type="GO" id="GO:0005737">
    <property type="term" value="C:cytoplasm"/>
    <property type="evidence" value="ECO:0007669"/>
    <property type="project" value="UniProtKB-SubCell"/>
</dbReference>
<comment type="catalytic activity">
    <reaction evidence="10">
        <text>aceneuramate = aldehydo-N-acetyl-D-mannosamine + pyruvate</text>
        <dbReference type="Rhea" id="RHEA:23296"/>
        <dbReference type="ChEBI" id="CHEBI:15361"/>
        <dbReference type="ChEBI" id="CHEBI:17122"/>
        <dbReference type="ChEBI" id="CHEBI:173083"/>
        <dbReference type="EC" id="4.1.3.3"/>
    </reaction>
</comment>
<evidence type="ECO:0000256" key="3">
    <source>
        <dbReference type="ARBA" id="ARBA00006324"/>
    </source>
</evidence>
<dbReference type="Proteomes" id="UP000814243">
    <property type="component" value="Unassembled WGS sequence"/>
</dbReference>
<evidence type="ECO:0000256" key="6">
    <source>
        <dbReference type="ARBA" id="ARBA00022490"/>
    </source>
</evidence>
<protein>
    <recommendedName>
        <fullName evidence="5">N-acetylneuraminate lyase</fullName>
        <ecNumber evidence="5">4.1.3.3</ecNumber>
    </recommendedName>
</protein>
<gene>
    <name evidence="11" type="ORF">HF086_013589</name>
</gene>
<evidence type="ECO:0000256" key="9">
    <source>
        <dbReference type="ARBA" id="ARBA00023277"/>
    </source>
</evidence>
<dbReference type="Pfam" id="PF00701">
    <property type="entry name" value="DHDPS"/>
    <property type="match status" value="1"/>
</dbReference>
<name>A0A922MUE9_SPOEX</name>
<evidence type="ECO:0000256" key="2">
    <source>
        <dbReference type="ARBA" id="ARBA00004878"/>
    </source>
</evidence>
<dbReference type="EMBL" id="JACEFF010000163">
    <property type="protein sequence ID" value="KAH9643028.1"/>
    <property type="molecule type" value="Genomic_DNA"/>
</dbReference>
<dbReference type="SUPFAM" id="SSF51569">
    <property type="entry name" value="Aldolase"/>
    <property type="match status" value="1"/>
</dbReference>
<evidence type="ECO:0000313" key="12">
    <source>
        <dbReference type="Proteomes" id="UP000814243"/>
    </source>
</evidence>
<evidence type="ECO:0000256" key="1">
    <source>
        <dbReference type="ARBA" id="ARBA00004496"/>
    </source>
</evidence>
<evidence type="ECO:0000256" key="8">
    <source>
        <dbReference type="ARBA" id="ARBA00023270"/>
    </source>
</evidence>
<dbReference type="EC" id="4.1.3.3" evidence="5"/>
<evidence type="ECO:0000256" key="5">
    <source>
        <dbReference type="ARBA" id="ARBA00012911"/>
    </source>
</evidence>
<keyword evidence="7" id="KW-0456">Lyase</keyword>
<dbReference type="PANTHER" id="PTHR12128:SF21">
    <property type="entry name" value="N-ACETYLNEURAMINATE LYASE"/>
    <property type="match status" value="1"/>
</dbReference>
<keyword evidence="8" id="KW-0704">Schiff base</keyword>
<dbReference type="InterPro" id="IPR020624">
    <property type="entry name" value="Schiff_base-form_aldolases_CS"/>
</dbReference>
<proteinExistence type="inferred from homology"/>
<accession>A0A922MUE9</accession>
<dbReference type="SMART" id="SM01130">
    <property type="entry name" value="DHDPS"/>
    <property type="match status" value="1"/>
</dbReference>
<comment type="similarity">
    <text evidence="3">Belongs to the DapA family. NanA subfamily.</text>
</comment>
<dbReference type="PANTHER" id="PTHR12128">
    <property type="entry name" value="DIHYDRODIPICOLINATE SYNTHASE"/>
    <property type="match status" value="1"/>
</dbReference>
<comment type="caution">
    <text evidence="11">The sequence shown here is derived from an EMBL/GenBank/DDBJ whole genome shotgun (WGS) entry which is preliminary data.</text>
</comment>
<dbReference type="PROSITE" id="PS00665">
    <property type="entry name" value="DHDPS_1"/>
    <property type="match status" value="1"/>
</dbReference>
<comment type="subcellular location">
    <subcellularLocation>
        <location evidence="1">Cytoplasm</location>
    </subcellularLocation>
</comment>
<evidence type="ECO:0000256" key="7">
    <source>
        <dbReference type="ARBA" id="ARBA00023239"/>
    </source>
</evidence>
<comment type="pathway">
    <text evidence="2">Amino-sugar metabolism; N-acetylneuraminate degradation.</text>
</comment>
<dbReference type="InterPro" id="IPR013785">
    <property type="entry name" value="Aldolase_TIM"/>
</dbReference>
<reference evidence="11" key="1">
    <citation type="journal article" date="2021" name="G3 (Bethesda)">
        <title>Genome and transcriptome analysis of the beet armyworm Spodoptera exigua reveals targets for pest control. .</title>
        <authorList>
            <person name="Simon S."/>
            <person name="Breeschoten T."/>
            <person name="Jansen H.J."/>
            <person name="Dirks R.P."/>
            <person name="Schranz M.E."/>
            <person name="Ros V.I.D."/>
        </authorList>
    </citation>
    <scope>NUCLEOTIDE SEQUENCE</scope>
    <source>
        <strain evidence="11">TB_SE_WUR_2020</strain>
    </source>
</reference>
<dbReference type="GO" id="GO:0008747">
    <property type="term" value="F:N-acetylneuraminate lyase activity"/>
    <property type="evidence" value="ECO:0007669"/>
    <property type="project" value="UniProtKB-EC"/>
</dbReference>
<evidence type="ECO:0000256" key="10">
    <source>
        <dbReference type="ARBA" id="ARBA00044906"/>
    </source>
</evidence>
<evidence type="ECO:0000313" key="11">
    <source>
        <dbReference type="EMBL" id="KAH9643028.1"/>
    </source>
</evidence>
<dbReference type="AlphaFoldDB" id="A0A922MUE9"/>
<organism evidence="11 12">
    <name type="scientific">Spodoptera exigua</name>
    <name type="common">Beet armyworm</name>
    <name type="synonym">Noctua fulgens</name>
    <dbReference type="NCBI Taxonomy" id="7107"/>
    <lineage>
        <taxon>Eukaryota</taxon>
        <taxon>Metazoa</taxon>
        <taxon>Ecdysozoa</taxon>
        <taxon>Arthropoda</taxon>
        <taxon>Hexapoda</taxon>
        <taxon>Insecta</taxon>
        <taxon>Pterygota</taxon>
        <taxon>Neoptera</taxon>
        <taxon>Endopterygota</taxon>
        <taxon>Lepidoptera</taxon>
        <taxon>Glossata</taxon>
        <taxon>Ditrysia</taxon>
        <taxon>Noctuoidea</taxon>
        <taxon>Noctuidae</taxon>
        <taxon>Amphipyrinae</taxon>
        <taxon>Spodoptera</taxon>
    </lineage>
</organism>
<dbReference type="PRINTS" id="PR00146">
    <property type="entry name" value="DHPICSNTHASE"/>
</dbReference>
<keyword evidence="9" id="KW-0119">Carbohydrate metabolism</keyword>
<sequence length="295" mass="32475">MVFEVAGILAPVFTPMTDTGAVKLSVIPAYMEHLKKHRVDGILVGGTTGEGMSLDVEERKSLLEAWMSVARPLNTKVIAQVGGAPLPDVLELAKHAEKLNVDGIMALPELYYKPKTVDQLIGYLHKVSSAAPTLPLLYYHFPMMSGVNVNMKELFSSASSKLPNFKGAKADLDVAEQVAALLAQDQKIFIANHCFDISGLISPVFTPVDSEGALNLNVIPQYAQYLQDEGVNGILGLDMVEFWRLATQRIPTFKGIKSAVFETSLLLQDEVMDNQKIFIANSVYPRQQLRQPCQW</sequence>
<dbReference type="Gene3D" id="3.20.20.70">
    <property type="entry name" value="Aldolase class I"/>
    <property type="match status" value="2"/>
</dbReference>